<gene>
    <name evidence="1" type="ORF">GMA2_32</name>
</gene>
<sequence length="897" mass="95396">MTSPDRFLPGGASTVGTIANLQNADKESLATGANIDVIDMVENIAGTIFQYLLNGFENIVSAIEAGISDFIEDLAEAIGVDGTMFDISMWYENLKKLLSGQPIDLDPTGWFDGLADFLSGIAANFAELLQALRGEYTGDDTILIAIQNVTKPIRVILDPVTGLIQGFLLPLLPIGLLTDGSTNLLGDGTFDVAPTSTVPGTWFHSPTGGQGGTGATACQATGLNNDLMAAPKPVPGDELTFTAAFRATDTVASSEYTVEILGRGYDASNVLVEEKKIAQGKPGTSWENLGGSWTPISTATQYNIVIRQKATMTAGTVYMDNAKLSKPESIPQAWIRDLIGDLTGLFDWIDTAISTLLGSFGLPSIGTLLDKIMNLGDELADFFGLGQDTAGGLDSLLDKLLHNPLEVLGTIPQTLVSGLTSALNNANSFIQNVVNIIIQGIKKVPIVGGTIANLLEAVTGLTNTVETTETNVTIVQTQVTAVQEVFSVTSTKPLWASLDPTADSSFPLAELRQPVPHTHTYGEGSFPSTKTSGSSGIFEFSVTGIQYVGSNIRVGEGGVRDQIGFIARRSGSVPNFYAYVFKITPDGRYVYLTQTGNMAPDLTTSSSWITARLNDQVIVEPGDTILVMFSADGGTTSVMGIQTVFPTVVSGFRPRQIGIDIGAAGISWDGDGNPFITTTNADSAYSQKTPYIELGRDIGQTAKRSFFDNFNRDSLGSNWLLGRYDGLNGTSGGSNLALRSYRVENVSDQPIQQRAWGMYTVPLATDHMSCDVDVTGNDSPECGLMICASSTQSNFMALSVTESTAVLVTANSPSGSGASIRATTSNAGAGRWSLAYNIADNTYRAYKNGTQVMSWVDSANTIQHGQGQRFCGMFIDHKNWNSGPGLDNWHAYDIVEA</sequence>
<protein>
    <recommendedName>
        <fullName evidence="3">Minor tail protein</fullName>
    </recommendedName>
</protein>
<organism evidence="1 2">
    <name type="scientific">Gordonia phage GMA2</name>
    <dbReference type="NCBI Taxonomy" id="1647283"/>
    <lineage>
        <taxon>Viruses</taxon>
        <taxon>Duplodnaviria</taxon>
        <taxon>Heunggongvirae</taxon>
        <taxon>Uroviricota</taxon>
        <taxon>Caudoviricetes</taxon>
        <taxon>Gimaduovirus</taxon>
        <taxon>Gimaduovirus GMA2</taxon>
    </lineage>
</organism>
<reference evidence="1 2" key="1">
    <citation type="journal article" date="2015" name="PLoS ONE">
        <title>Lysis to Kill: Evaluation of the Lytic Abilities, and Genomics of Nine Bacteriophages Infective for Gordonia spp. and Their Potential Use in Activated Sludge Foam Biocontrol.</title>
        <authorList>
            <person name="Dyson Z.A."/>
            <person name="Tucci J."/>
            <person name="Seviour R.J."/>
            <person name="Petrovski S."/>
        </authorList>
    </citation>
    <scope>NUCLEOTIDE SEQUENCE [LARGE SCALE GENOMIC DNA]</scope>
</reference>
<dbReference type="EMBL" id="KR063281">
    <property type="protein sequence ID" value="AKJ72570.1"/>
    <property type="molecule type" value="Genomic_DNA"/>
</dbReference>
<accession>A0A0K0N6V9</accession>
<proteinExistence type="predicted"/>
<keyword evidence="2" id="KW-1185">Reference proteome</keyword>
<evidence type="ECO:0000313" key="2">
    <source>
        <dbReference type="Proteomes" id="UP000221359"/>
    </source>
</evidence>
<evidence type="ECO:0008006" key="3">
    <source>
        <dbReference type="Google" id="ProtNLM"/>
    </source>
</evidence>
<name>A0A0K0N6V9_9CAUD</name>
<evidence type="ECO:0000313" key="1">
    <source>
        <dbReference type="EMBL" id="AKJ72570.1"/>
    </source>
</evidence>
<dbReference type="Proteomes" id="UP000221359">
    <property type="component" value="Segment"/>
</dbReference>